<proteinExistence type="predicted"/>
<organism evidence="1 2">
    <name type="scientific">Shuttleworthella satelles DSM 14600</name>
    <dbReference type="NCBI Taxonomy" id="626523"/>
    <lineage>
        <taxon>Bacteria</taxon>
        <taxon>Bacillati</taxon>
        <taxon>Bacillota</taxon>
        <taxon>Clostridia</taxon>
        <taxon>Lachnospirales</taxon>
        <taxon>Lachnospiraceae</taxon>
        <taxon>Shuttleworthella</taxon>
    </lineage>
</organism>
<dbReference type="AlphaFoldDB" id="C4G9W6"/>
<keyword evidence="2" id="KW-1185">Reference proteome</keyword>
<accession>C4G9W6</accession>
<reference evidence="1" key="1">
    <citation type="submission" date="2009-04" db="EMBL/GenBank/DDBJ databases">
        <authorList>
            <person name="Weinstock G."/>
            <person name="Sodergren E."/>
            <person name="Clifton S."/>
            <person name="Fulton L."/>
            <person name="Fulton B."/>
            <person name="Courtney L."/>
            <person name="Fronick C."/>
            <person name="Harrison M."/>
            <person name="Strong C."/>
            <person name="Farmer C."/>
            <person name="Delahaunty K."/>
            <person name="Markovic C."/>
            <person name="Hall O."/>
            <person name="Minx P."/>
            <person name="Tomlinson C."/>
            <person name="Mitreva M."/>
            <person name="Nelson J."/>
            <person name="Hou S."/>
            <person name="Wollam A."/>
            <person name="Pepin K.H."/>
            <person name="Johnson M."/>
            <person name="Bhonagiri V."/>
            <person name="Nash W.E."/>
            <person name="Warren W."/>
            <person name="Chinwalla A."/>
            <person name="Mardis E.R."/>
            <person name="Wilson R.K."/>
        </authorList>
    </citation>
    <scope>NUCLEOTIDE SEQUENCE [LARGE SCALE GENOMIC DNA]</scope>
    <source>
        <strain evidence="1">DSM 14600</strain>
    </source>
</reference>
<dbReference type="HOGENOM" id="CLU_2958244_0_0_9"/>
<dbReference type="Proteomes" id="UP000003494">
    <property type="component" value="Unassembled WGS sequence"/>
</dbReference>
<comment type="caution">
    <text evidence="1">The sequence shown here is derived from an EMBL/GenBank/DDBJ whole genome shotgun (WGS) entry which is preliminary data.</text>
</comment>
<name>C4G9W6_9FIRM</name>
<protein>
    <submittedName>
        <fullName evidence="1">Uncharacterized protein</fullName>
    </submittedName>
</protein>
<sequence length="59" mass="6779">MIRSCICRSKSRSSLSKSLPRFDFCLFRQVNQRNCIPALSPSNSTQLNSSLFLRANQRN</sequence>
<gene>
    <name evidence="1" type="ORF">GCWU000342_00771</name>
</gene>
<evidence type="ECO:0000313" key="1">
    <source>
        <dbReference type="EMBL" id="EEP29413.1"/>
    </source>
</evidence>
<dbReference type="EMBL" id="ACIP02000001">
    <property type="protein sequence ID" value="EEP29413.1"/>
    <property type="molecule type" value="Genomic_DNA"/>
</dbReference>
<evidence type="ECO:0000313" key="2">
    <source>
        <dbReference type="Proteomes" id="UP000003494"/>
    </source>
</evidence>